<dbReference type="EMBL" id="BLYJ01000026">
    <property type="protein sequence ID" value="GFO88825.1"/>
    <property type="molecule type" value="Genomic_DNA"/>
</dbReference>
<comment type="caution">
    <text evidence="2">The sequence shown here is derived from an EMBL/GenBank/DDBJ whole genome shotgun (WGS) entry which is preliminary data.</text>
</comment>
<dbReference type="RefSeq" id="WP_188885803.1">
    <property type="nucleotide sequence ID" value="NZ_BLYJ01000026.1"/>
</dbReference>
<gene>
    <name evidence="2" type="ORF">BUFA31_19890</name>
</gene>
<organism evidence="2 3">
    <name type="scientific">Butyricicoccus faecihominis</name>
    <dbReference type="NCBI Taxonomy" id="1712515"/>
    <lineage>
        <taxon>Bacteria</taxon>
        <taxon>Bacillati</taxon>
        <taxon>Bacillota</taxon>
        <taxon>Clostridia</taxon>
        <taxon>Eubacteriales</taxon>
        <taxon>Butyricicoccaceae</taxon>
        <taxon>Butyricicoccus</taxon>
    </lineage>
</organism>
<sequence>MNNKTKRLEPVPFDTFAAHLGARYEKAQDAEYILRDGTMLTSMPDVRGLYQSADHLATGEAAIPKVYVPAYASPSDLQPSAFDEVGSLMSLSRITATTVPMGLPGFGQRQEPGFVLDSGYVLLNSERTPDGGYKAGAGMDGMYMMTGQVFQPVQDGNGSIIAFMAQEPEREKQIVHQGYAIIDRMQAGAVEFVLGENPRAPQPYVTWRHIIGDASTDFYWGHYFGSYHKAKADLKNRAKEYIRLNTEEKPTSVRAQLAQMQQEQKTASSSKPARAQEER</sequence>
<evidence type="ECO:0000313" key="3">
    <source>
        <dbReference type="Proteomes" id="UP000620147"/>
    </source>
</evidence>
<accession>A0ABQ1E1L6</accession>
<proteinExistence type="predicted"/>
<keyword evidence="3" id="KW-1185">Reference proteome</keyword>
<evidence type="ECO:0000256" key="1">
    <source>
        <dbReference type="SAM" id="MobiDB-lite"/>
    </source>
</evidence>
<feature type="compositionally biased region" description="Polar residues" evidence="1">
    <location>
        <begin position="258"/>
        <end position="271"/>
    </location>
</feature>
<name>A0ABQ1E1L6_9FIRM</name>
<reference evidence="2 3" key="1">
    <citation type="submission" date="2020-06" db="EMBL/GenBank/DDBJ databases">
        <title>Characterization of fructooligosaccharide metabolism and fructooligosaccharide-degrading enzymes in human commensal butyrate producers.</title>
        <authorList>
            <person name="Tanno H."/>
            <person name="Fujii T."/>
            <person name="Hirano K."/>
            <person name="Maeno S."/>
            <person name="Tonozuka T."/>
            <person name="Sakamoto M."/>
            <person name="Ohkuma M."/>
            <person name="Tochio T."/>
            <person name="Endo A."/>
        </authorList>
    </citation>
    <scope>NUCLEOTIDE SEQUENCE [LARGE SCALE GENOMIC DNA]</scope>
    <source>
        <strain evidence="2 3">JCM 31056</strain>
    </source>
</reference>
<protein>
    <submittedName>
        <fullName evidence="2">Uncharacterized protein</fullName>
    </submittedName>
</protein>
<dbReference type="Proteomes" id="UP000620147">
    <property type="component" value="Unassembled WGS sequence"/>
</dbReference>
<feature type="region of interest" description="Disordered" evidence="1">
    <location>
        <begin position="250"/>
        <end position="279"/>
    </location>
</feature>
<evidence type="ECO:0000313" key="2">
    <source>
        <dbReference type="EMBL" id="GFO88825.1"/>
    </source>
</evidence>